<proteinExistence type="predicted"/>
<evidence type="ECO:0000313" key="2">
    <source>
        <dbReference type="Proteomes" id="UP000593561"/>
    </source>
</evidence>
<accession>A0A7J8TAI2</accession>
<sequence length="27" mass="3188">MRRVYHHFEGRAVTMGLETHSQSRGMI</sequence>
<evidence type="ECO:0000313" key="1">
    <source>
        <dbReference type="EMBL" id="MBA0635179.1"/>
    </source>
</evidence>
<gene>
    <name evidence="1" type="ORF">Godav_022292</name>
</gene>
<reference evidence="1 2" key="1">
    <citation type="journal article" date="2019" name="Genome Biol. Evol.">
        <title>Insights into the evolution of the New World diploid cottons (Gossypium, subgenus Houzingenia) based on genome sequencing.</title>
        <authorList>
            <person name="Grover C.E."/>
            <person name="Arick M.A. 2nd"/>
            <person name="Thrash A."/>
            <person name="Conover J.L."/>
            <person name="Sanders W.S."/>
            <person name="Peterson D.G."/>
            <person name="Frelichowski J.E."/>
            <person name="Scheffler J.A."/>
            <person name="Scheffler B.E."/>
            <person name="Wendel J.F."/>
        </authorList>
    </citation>
    <scope>NUCLEOTIDE SEQUENCE [LARGE SCALE GENOMIC DNA]</scope>
    <source>
        <strain evidence="1">27</strain>
        <tissue evidence="1">Leaf</tissue>
    </source>
</reference>
<comment type="caution">
    <text evidence="1">The sequence shown here is derived from an EMBL/GenBank/DDBJ whole genome shotgun (WGS) entry which is preliminary data.</text>
</comment>
<dbReference type="Proteomes" id="UP000593561">
    <property type="component" value="Unassembled WGS sequence"/>
</dbReference>
<organism evidence="1 2">
    <name type="scientific">Gossypium davidsonii</name>
    <name type="common">Davidson's cotton</name>
    <name type="synonym">Gossypium klotzschianum subsp. davidsonii</name>
    <dbReference type="NCBI Taxonomy" id="34287"/>
    <lineage>
        <taxon>Eukaryota</taxon>
        <taxon>Viridiplantae</taxon>
        <taxon>Streptophyta</taxon>
        <taxon>Embryophyta</taxon>
        <taxon>Tracheophyta</taxon>
        <taxon>Spermatophyta</taxon>
        <taxon>Magnoliopsida</taxon>
        <taxon>eudicotyledons</taxon>
        <taxon>Gunneridae</taxon>
        <taxon>Pentapetalae</taxon>
        <taxon>rosids</taxon>
        <taxon>malvids</taxon>
        <taxon>Malvales</taxon>
        <taxon>Malvaceae</taxon>
        <taxon>Malvoideae</taxon>
        <taxon>Gossypium</taxon>
    </lineage>
</organism>
<name>A0A7J8TAI2_GOSDV</name>
<keyword evidence="2" id="KW-1185">Reference proteome</keyword>
<dbReference type="EMBL" id="JABFAC010240911">
    <property type="protein sequence ID" value="MBA0635179.1"/>
    <property type="molecule type" value="Genomic_DNA"/>
</dbReference>
<dbReference type="AlphaFoldDB" id="A0A7J8TAI2"/>
<protein>
    <submittedName>
        <fullName evidence="1">Uncharacterized protein</fullName>
    </submittedName>
</protein>